<dbReference type="GO" id="GO:0015280">
    <property type="term" value="F:ligand-gated sodium channel activity"/>
    <property type="evidence" value="ECO:0007669"/>
    <property type="project" value="TreeGrafter"/>
</dbReference>
<keyword evidence="11 12" id="KW-0407">Ion channel</keyword>
<evidence type="ECO:0000313" key="15">
    <source>
        <dbReference type="Proteomes" id="UP000515158"/>
    </source>
</evidence>
<keyword evidence="15" id="KW-1185">Reference proteome</keyword>
<evidence type="ECO:0000256" key="1">
    <source>
        <dbReference type="ARBA" id="ARBA00004141"/>
    </source>
</evidence>
<keyword evidence="9 14" id="KW-0472">Membrane</keyword>
<dbReference type="Gene3D" id="1.10.287.770">
    <property type="entry name" value="YojJ-like"/>
    <property type="match status" value="1"/>
</dbReference>
<evidence type="ECO:0000256" key="6">
    <source>
        <dbReference type="ARBA" id="ARBA00022989"/>
    </source>
</evidence>
<organism evidence="16">
    <name type="scientific">Thrips palmi</name>
    <name type="common">Melon thrips</name>
    <dbReference type="NCBI Taxonomy" id="161013"/>
    <lineage>
        <taxon>Eukaryota</taxon>
        <taxon>Metazoa</taxon>
        <taxon>Ecdysozoa</taxon>
        <taxon>Arthropoda</taxon>
        <taxon>Hexapoda</taxon>
        <taxon>Insecta</taxon>
        <taxon>Pterygota</taxon>
        <taxon>Neoptera</taxon>
        <taxon>Paraneoptera</taxon>
        <taxon>Thysanoptera</taxon>
        <taxon>Terebrantia</taxon>
        <taxon>Thripoidea</taxon>
        <taxon>Thripidae</taxon>
        <taxon>Thrips</taxon>
    </lineage>
</organism>
<dbReference type="Pfam" id="PF00858">
    <property type="entry name" value="ASC"/>
    <property type="match status" value="1"/>
</dbReference>
<comment type="similarity">
    <text evidence="2 12">Belongs to the amiloride-sensitive sodium channel (TC 1.A.6) family.</text>
</comment>
<evidence type="ECO:0000256" key="11">
    <source>
        <dbReference type="ARBA" id="ARBA00023303"/>
    </source>
</evidence>
<dbReference type="Gene3D" id="2.60.470.10">
    <property type="entry name" value="Acid-sensing ion channels like domains"/>
    <property type="match status" value="1"/>
</dbReference>
<evidence type="ECO:0000256" key="12">
    <source>
        <dbReference type="RuleBase" id="RU000679"/>
    </source>
</evidence>
<evidence type="ECO:0000256" key="4">
    <source>
        <dbReference type="ARBA" id="ARBA00022461"/>
    </source>
</evidence>
<dbReference type="InterPro" id="IPR001873">
    <property type="entry name" value="ENaC"/>
</dbReference>
<evidence type="ECO:0000256" key="7">
    <source>
        <dbReference type="ARBA" id="ARBA00023053"/>
    </source>
</evidence>
<evidence type="ECO:0000313" key="16">
    <source>
        <dbReference type="RefSeq" id="XP_034248711.1"/>
    </source>
</evidence>
<dbReference type="InParanoid" id="A0A6P8ZUT2"/>
<evidence type="ECO:0000256" key="10">
    <source>
        <dbReference type="ARBA" id="ARBA00023201"/>
    </source>
</evidence>
<dbReference type="Proteomes" id="UP000515158">
    <property type="component" value="Unplaced"/>
</dbReference>
<dbReference type="GeneID" id="117649771"/>
<evidence type="ECO:0000256" key="8">
    <source>
        <dbReference type="ARBA" id="ARBA00023065"/>
    </source>
</evidence>
<keyword evidence="4 12" id="KW-0894">Sodium channel</keyword>
<keyword evidence="10 12" id="KW-0739">Sodium transport</keyword>
<feature type="transmembrane region" description="Helical" evidence="14">
    <location>
        <begin position="397"/>
        <end position="424"/>
    </location>
</feature>
<keyword evidence="7" id="KW-0915">Sodium</keyword>
<keyword evidence="8 12" id="KW-0406">Ion transport</keyword>
<comment type="subcellular location">
    <subcellularLocation>
        <location evidence="1">Membrane</location>
        <topology evidence="1">Multi-pass membrane protein</topology>
    </subcellularLocation>
</comment>
<sequence length="444" mass="50688">MKSLRALREPQPGLEDTPKHDNQTGRTGSRAGKEGKEEIPQLLVGIIETLANYHFPRFRLMKNGLSLIGDQLRYLDGIDIAQIMMKTRLSCKDLLVRCYWKGIAFKCCEQFQLQRTEMGYCMSFNSRTSTGPKILCSEKNCHHVWSTGPGTGLVMVFNDLTKVMEQRPLTRAYTRRMKHRVLAGRLWRKSTLDNNARSVWDSEEVFMDIRSWLERDYIQVMVHDRTKFPAVEQAVAFSTEVKTDFSMAVAYSITEAADDLKQLPFKDRNCLFSNEAKLETALQYSQPECITECRMQHVVDRCGCRPYYMEIYGERSASVPQCRFSQLPCLSSLNMIAINCSHCITTCRVSRFTFTVNPSISAHISDANIGTSIDISYDSNRAAVLYRHQLAHSFIDIWVTIGSLASLFLGCSILSILDILHLVLRVVRVALRSDFKPVFNTIDH</sequence>
<evidence type="ECO:0000256" key="2">
    <source>
        <dbReference type="ARBA" id="ARBA00007193"/>
    </source>
</evidence>
<gene>
    <name evidence="16" type="primary">LOC117649771</name>
</gene>
<evidence type="ECO:0000256" key="3">
    <source>
        <dbReference type="ARBA" id="ARBA00022448"/>
    </source>
</evidence>
<dbReference type="PANTHER" id="PTHR11690">
    <property type="entry name" value="AMILORIDE-SENSITIVE SODIUM CHANNEL-RELATED"/>
    <property type="match status" value="1"/>
</dbReference>
<evidence type="ECO:0000256" key="5">
    <source>
        <dbReference type="ARBA" id="ARBA00022692"/>
    </source>
</evidence>
<reference evidence="16" key="1">
    <citation type="submission" date="2025-08" db="UniProtKB">
        <authorList>
            <consortium name="RefSeq"/>
        </authorList>
    </citation>
    <scope>IDENTIFICATION</scope>
    <source>
        <tissue evidence="16">Total insect</tissue>
    </source>
</reference>
<accession>A0A6P8ZUT2</accession>
<evidence type="ECO:0000256" key="14">
    <source>
        <dbReference type="SAM" id="Phobius"/>
    </source>
</evidence>
<dbReference type="GO" id="GO:0005886">
    <property type="term" value="C:plasma membrane"/>
    <property type="evidence" value="ECO:0007669"/>
    <property type="project" value="TreeGrafter"/>
</dbReference>
<evidence type="ECO:0000256" key="13">
    <source>
        <dbReference type="SAM" id="MobiDB-lite"/>
    </source>
</evidence>
<keyword evidence="6 14" id="KW-1133">Transmembrane helix</keyword>
<dbReference type="AlphaFoldDB" id="A0A6P8ZUT2"/>
<dbReference type="OrthoDB" id="5874059at2759"/>
<proteinExistence type="inferred from homology"/>
<feature type="region of interest" description="Disordered" evidence="13">
    <location>
        <begin position="1"/>
        <end position="34"/>
    </location>
</feature>
<name>A0A6P8ZUT2_THRPL</name>
<dbReference type="RefSeq" id="XP_034248711.1">
    <property type="nucleotide sequence ID" value="XM_034392820.1"/>
</dbReference>
<protein>
    <submittedName>
        <fullName evidence="16">Sodium channel protein Nach-like</fullName>
    </submittedName>
</protein>
<keyword evidence="3 12" id="KW-0813">Transport</keyword>
<dbReference type="PANTHER" id="PTHR11690:SF300">
    <property type="entry name" value="PICKPOCKET PROTEIN 19"/>
    <property type="match status" value="1"/>
</dbReference>
<keyword evidence="5 12" id="KW-0812">Transmembrane</keyword>
<dbReference type="KEGG" id="tpal:117649771"/>
<evidence type="ECO:0000256" key="9">
    <source>
        <dbReference type="ARBA" id="ARBA00023136"/>
    </source>
</evidence>